<dbReference type="Pfam" id="PF14759">
    <property type="entry name" value="Reductase_C"/>
    <property type="match status" value="1"/>
</dbReference>
<reference evidence="7 8" key="1">
    <citation type="submission" date="2020-08" db="EMBL/GenBank/DDBJ databases">
        <title>The genome sequence of type strain Novosphingobium flavum NBRC 111647.</title>
        <authorList>
            <person name="Liu Y."/>
        </authorList>
    </citation>
    <scope>NUCLEOTIDE SEQUENCE [LARGE SCALE GENOMIC DNA]</scope>
    <source>
        <strain evidence="7 8">NBRC 111647</strain>
    </source>
</reference>
<dbReference type="SUPFAM" id="SSF51905">
    <property type="entry name" value="FAD/NAD(P)-binding domain"/>
    <property type="match status" value="1"/>
</dbReference>
<dbReference type="GO" id="GO:0005737">
    <property type="term" value="C:cytoplasm"/>
    <property type="evidence" value="ECO:0007669"/>
    <property type="project" value="TreeGrafter"/>
</dbReference>
<dbReference type="EMBL" id="JACLAW010000015">
    <property type="protein sequence ID" value="MBC2667140.1"/>
    <property type="molecule type" value="Genomic_DNA"/>
</dbReference>
<dbReference type="InterPro" id="IPR050446">
    <property type="entry name" value="FAD-oxidoreductase/Apoptosis"/>
</dbReference>
<dbReference type="SUPFAM" id="SSF55424">
    <property type="entry name" value="FAD/NAD-linked reductases, dimerisation (C-terminal) domain"/>
    <property type="match status" value="1"/>
</dbReference>
<dbReference type="AlphaFoldDB" id="A0A7X1KNA1"/>
<evidence type="ECO:0000256" key="3">
    <source>
        <dbReference type="ARBA" id="ARBA00022827"/>
    </source>
</evidence>
<dbReference type="InterPro" id="IPR028202">
    <property type="entry name" value="Reductase_C"/>
</dbReference>
<dbReference type="PANTHER" id="PTHR43557">
    <property type="entry name" value="APOPTOSIS-INDUCING FACTOR 1"/>
    <property type="match status" value="1"/>
</dbReference>
<evidence type="ECO:0000313" key="8">
    <source>
        <dbReference type="Proteomes" id="UP000566813"/>
    </source>
</evidence>
<keyword evidence="3" id="KW-0274">FAD</keyword>
<evidence type="ECO:0000259" key="6">
    <source>
        <dbReference type="Pfam" id="PF14759"/>
    </source>
</evidence>
<comment type="cofactor">
    <cofactor evidence="1">
        <name>FAD</name>
        <dbReference type="ChEBI" id="CHEBI:57692"/>
    </cofactor>
</comment>
<feature type="domain" description="Reductase C-terminal" evidence="6">
    <location>
        <begin position="319"/>
        <end position="402"/>
    </location>
</feature>
<sequence>MSAQQAVIVGAGHAGAMAAIELRKAGWEGRVVLVGDEAHLPYERPPLSKDLLVSAGAEPQGLHAADAFAASEIDLALGRRVAVIDRAAARLVFAEGEGLAYDRLLLAPGGTARELPVPGGEHARTLRTLDDARRLQADLTPGARVVIVGAGVIGLEVASSARKLGCAVTVLEAQAGPMARSLDRAMQDYVAGLHRRNGVTLEFGVAVAAIEPRADGSLAVLLADGTAHPADVVVAGIGLRPSLELAQNAGLEVTSGIVVDPFAVTSDPAISAAGDATSFYHPGLGRHVHWQTWQHAQNHGKAAARAMAGTAEPYAPPFWFWSDQFGINIQVTGTPTEATSLVLRGDPAEDRFAAFHMIGGRVVGATLVNQGGLNRPSQQLIQSGIEVDPAALADPAVALPKLLRR</sequence>
<dbReference type="RefSeq" id="WP_185665438.1">
    <property type="nucleotide sequence ID" value="NZ_JACLAW010000015.1"/>
</dbReference>
<protein>
    <submittedName>
        <fullName evidence="7">FAD-dependent oxidoreductase</fullName>
    </submittedName>
</protein>
<name>A0A7X1KNA1_9SPHN</name>
<gene>
    <name evidence="7" type="ORF">H7F51_16595</name>
</gene>
<dbReference type="PANTHER" id="PTHR43557:SF2">
    <property type="entry name" value="RIESKE DOMAIN-CONTAINING PROTEIN-RELATED"/>
    <property type="match status" value="1"/>
</dbReference>
<proteinExistence type="predicted"/>
<dbReference type="InterPro" id="IPR023753">
    <property type="entry name" value="FAD/NAD-binding_dom"/>
</dbReference>
<feature type="domain" description="FAD/NAD(P)-binding" evidence="5">
    <location>
        <begin position="5"/>
        <end position="300"/>
    </location>
</feature>
<dbReference type="InterPro" id="IPR016156">
    <property type="entry name" value="FAD/NAD-linked_Rdtase_dimer_sf"/>
</dbReference>
<dbReference type="PRINTS" id="PR00411">
    <property type="entry name" value="PNDRDTASEI"/>
</dbReference>
<evidence type="ECO:0000313" key="7">
    <source>
        <dbReference type="EMBL" id="MBC2667140.1"/>
    </source>
</evidence>
<dbReference type="Proteomes" id="UP000566813">
    <property type="component" value="Unassembled WGS sequence"/>
</dbReference>
<evidence type="ECO:0000256" key="4">
    <source>
        <dbReference type="ARBA" id="ARBA00023002"/>
    </source>
</evidence>
<dbReference type="GO" id="GO:0016651">
    <property type="term" value="F:oxidoreductase activity, acting on NAD(P)H"/>
    <property type="evidence" value="ECO:0007669"/>
    <property type="project" value="TreeGrafter"/>
</dbReference>
<keyword evidence="8" id="KW-1185">Reference proteome</keyword>
<dbReference type="Gene3D" id="3.50.50.60">
    <property type="entry name" value="FAD/NAD(P)-binding domain"/>
    <property type="match status" value="2"/>
</dbReference>
<accession>A0A7X1KNA1</accession>
<evidence type="ECO:0000259" key="5">
    <source>
        <dbReference type="Pfam" id="PF07992"/>
    </source>
</evidence>
<evidence type="ECO:0000256" key="1">
    <source>
        <dbReference type="ARBA" id="ARBA00001974"/>
    </source>
</evidence>
<dbReference type="InterPro" id="IPR036188">
    <property type="entry name" value="FAD/NAD-bd_sf"/>
</dbReference>
<keyword evidence="2" id="KW-0285">Flavoprotein</keyword>
<keyword evidence="4" id="KW-0560">Oxidoreductase</keyword>
<organism evidence="7 8">
    <name type="scientific">Novosphingobium flavum</name>
    <dbReference type="NCBI Taxonomy" id="1778672"/>
    <lineage>
        <taxon>Bacteria</taxon>
        <taxon>Pseudomonadati</taxon>
        <taxon>Pseudomonadota</taxon>
        <taxon>Alphaproteobacteria</taxon>
        <taxon>Sphingomonadales</taxon>
        <taxon>Sphingomonadaceae</taxon>
        <taxon>Novosphingobium</taxon>
    </lineage>
</organism>
<dbReference type="PRINTS" id="PR00368">
    <property type="entry name" value="FADPNR"/>
</dbReference>
<comment type="caution">
    <text evidence="7">The sequence shown here is derived from an EMBL/GenBank/DDBJ whole genome shotgun (WGS) entry which is preliminary data.</text>
</comment>
<dbReference type="Gene3D" id="3.30.390.30">
    <property type="match status" value="1"/>
</dbReference>
<evidence type="ECO:0000256" key="2">
    <source>
        <dbReference type="ARBA" id="ARBA00022630"/>
    </source>
</evidence>
<dbReference type="Pfam" id="PF07992">
    <property type="entry name" value="Pyr_redox_2"/>
    <property type="match status" value="1"/>
</dbReference>